<keyword evidence="2" id="KW-1185">Reference proteome</keyword>
<dbReference type="Gene3D" id="3.30.1490.20">
    <property type="entry name" value="ATP-grasp fold, A domain"/>
    <property type="match status" value="1"/>
</dbReference>
<accession>A0A918EZC4</accession>
<dbReference type="RefSeq" id="WP_189087596.1">
    <property type="nucleotide sequence ID" value="NZ_BMQL01000001.1"/>
</dbReference>
<reference evidence="1" key="2">
    <citation type="submission" date="2020-09" db="EMBL/GenBank/DDBJ databases">
        <authorList>
            <person name="Sun Q."/>
            <person name="Ohkuma M."/>
        </authorList>
    </citation>
    <scope>NUCLEOTIDE SEQUENCE</scope>
    <source>
        <strain evidence="1">JCM 31311</strain>
    </source>
</reference>
<sequence length="199" mass="21406">MYSLLEAQNLPERLVGAETRLLGVYASRVPTAFVVPPTFEEGFYRHNNLPAQLSRLFAAIRPQRIDEDVLETLCGQAQSLVRGCALLDDSVQQFTRALHHAGLDSGSVHVRRPGTRHTEHALTRPPGAEVLFALKRLWVADWSFGAVLARLDDAGSVGLEAAPMLVIRGEPGHPDAALSAELGVASAWVNADGLVGLAS</sequence>
<dbReference type="EMBL" id="BMQL01000001">
    <property type="protein sequence ID" value="GGQ93458.1"/>
    <property type="molecule type" value="Genomic_DNA"/>
</dbReference>
<dbReference type="GO" id="GO:0005524">
    <property type="term" value="F:ATP binding"/>
    <property type="evidence" value="ECO:0007669"/>
    <property type="project" value="InterPro"/>
</dbReference>
<evidence type="ECO:0000313" key="2">
    <source>
        <dbReference type="Proteomes" id="UP000603865"/>
    </source>
</evidence>
<gene>
    <name evidence="1" type="ORF">GCM10008957_01820</name>
</gene>
<reference evidence="1" key="1">
    <citation type="journal article" date="2014" name="Int. J. Syst. Evol. Microbiol.">
        <title>Complete genome sequence of Corynebacterium casei LMG S-19264T (=DSM 44701T), isolated from a smear-ripened cheese.</title>
        <authorList>
            <consortium name="US DOE Joint Genome Institute (JGI-PGF)"/>
            <person name="Walter F."/>
            <person name="Albersmeier A."/>
            <person name="Kalinowski J."/>
            <person name="Ruckert C."/>
        </authorList>
    </citation>
    <scope>NUCLEOTIDE SEQUENCE</scope>
    <source>
        <strain evidence="1">JCM 31311</strain>
    </source>
</reference>
<protein>
    <submittedName>
        <fullName evidence="1">Uncharacterized protein</fullName>
    </submittedName>
</protein>
<dbReference type="Proteomes" id="UP000603865">
    <property type="component" value="Unassembled WGS sequence"/>
</dbReference>
<evidence type="ECO:0000313" key="1">
    <source>
        <dbReference type="EMBL" id="GGQ93458.1"/>
    </source>
</evidence>
<organism evidence="1 2">
    <name type="scientific">Deinococcus ruber</name>
    <dbReference type="NCBI Taxonomy" id="1848197"/>
    <lineage>
        <taxon>Bacteria</taxon>
        <taxon>Thermotogati</taxon>
        <taxon>Deinococcota</taxon>
        <taxon>Deinococci</taxon>
        <taxon>Deinococcales</taxon>
        <taxon>Deinococcaceae</taxon>
        <taxon>Deinococcus</taxon>
    </lineage>
</organism>
<dbReference type="InterPro" id="IPR013815">
    <property type="entry name" value="ATP_grasp_subdomain_1"/>
</dbReference>
<dbReference type="AlphaFoldDB" id="A0A918EZC4"/>
<name>A0A918EZC4_9DEIO</name>
<comment type="caution">
    <text evidence="1">The sequence shown here is derived from an EMBL/GenBank/DDBJ whole genome shotgun (WGS) entry which is preliminary data.</text>
</comment>
<proteinExistence type="predicted"/>